<dbReference type="CDD" id="cd20070">
    <property type="entry name" value="5TM_YidC_Alb3"/>
    <property type="match status" value="1"/>
</dbReference>
<keyword evidence="6 13" id="KW-0812">Transmembrane</keyword>
<gene>
    <name evidence="13" type="primary">yidC</name>
    <name evidence="17" type="ORF">HNQ70_002738</name>
</gene>
<evidence type="ECO:0000256" key="13">
    <source>
        <dbReference type="HAMAP-Rule" id="MF_01810"/>
    </source>
</evidence>
<evidence type="ECO:0000256" key="7">
    <source>
        <dbReference type="ARBA" id="ARBA00022927"/>
    </source>
</evidence>
<dbReference type="Pfam" id="PF02096">
    <property type="entry name" value="60KD_IMP"/>
    <property type="match status" value="1"/>
</dbReference>
<dbReference type="PRINTS" id="PR00701">
    <property type="entry name" value="60KDINNERMP"/>
</dbReference>
<dbReference type="Proteomes" id="UP000532440">
    <property type="component" value="Unassembled WGS sequence"/>
</dbReference>
<proteinExistence type="inferred from homology"/>
<dbReference type="PANTHER" id="PTHR12428">
    <property type="entry name" value="OXA1"/>
    <property type="match status" value="1"/>
</dbReference>
<evidence type="ECO:0000313" key="17">
    <source>
        <dbReference type="EMBL" id="MBB5272715.1"/>
    </source>
</evidence>
<dbReference type="RefSeq" id="WP_183968508.1">
    <property type="nucleotide sequence ID" value="NZ_BAABEW010000012.1"/>
</dbReference>
<comment type="subcellular location">
    <subcellularLocation>
        <location evidence="1">Cell inner membrane</location>
        <topology evidence="1">Multi-pass membrane protein</topology>
    </subcellularLocation>
    <subcellularLocation>
        <location evidence="13">Cell membrane</location>
        <topology evidence="13">Multi-pass membrane protein</topology>
    </subcellularLocation>
</comment>
<keyword evidence="7 13" id="KW-0653">Protein transport</keyword>
<keyword evidence="8 13" id="KW-1133">Transmembrane helix</keyword>
<dbReference type="NCBIfam" id="TIGR03593">
    <property type="entry name" value="yidC_nterm"/>
    <property type="match status" value="1"/>
</dbReference>
<comment type="function">
    <text evidence="13">Required for the insertion and/or proper folding and/or complex formation of integral membrane proteins into the membrane. Involved in integration of membrane proteins that insert both dependently and independently of the Sec translocase complex, as well as at least some lipoproteins. Aids folding of multispanning membrane proteins.</text>
</comment>
<dbReference type="AlphaFoldDB" id="A0A7W8HKA6"/>
<dbReference type="InterPro" id="IPR028053">
    <property type="entry name" value="Membr_insert_YidC_N"/>
</dbReference>
<evidence type="ECO:0000256" key="10">
    <source>
        <dbReference type="ARBA" id="ARBA00023186"/>
    </source>
</evidence>
<evidence type="ECO:0000256" key="14">
    <source>
        <dbReference type="SAM" id="MobiDB-lite"/>
    </source>
</evidence>
<keyword evidence="9 13" id="KW-0472">Membrane</keyword>
<evidence type="ECO:0000313" key="18">
    <source>
        <dbReference type="Proteomes" id="UP000532440"/>
    </source>
</evidence>
<evidence type="ECO:0000259" key="15">
    <source>
        <dbReference type="Pfam" id="PF02096"/>
    </source>
</evidence>
<dbReference type="Pfam" id="PF14849">
    <property type="entry name" value="YidC_periplas"/>
    <property type="match status" value="1"/>
</dbReference>
<dbReference type="NCBIfam" id="NF002352">
    <property type="entry name" value="PRK01318.1-3"/>
    <property type="match status" value="1"/>
</dbReference>
<evidence type="ECO:0000256" key="2">
    <source>
        <dbReference type="ARBA" id="ARBA00010527"/>
    </source>
</evidence>
<keyword evidence="18" id="KW-1185">Reference proteome</keyword>
<feature type="transmembrane region" description="Helical" evidence="13">
    <location>
        <begin position="449"/>
        <end position="470"/>
    </location>
</feature>
<dbReference type="InterPro" id="IPR038221">
    <property type="entry name" value="YidC_periplasmic_sf"/>
</dbReference>
<dbReference type="InterPro" id="IPR001708">
    <property type="entry name" value="YidC/ALB3/OXA1/COX18"/>
</dbReference>
<comment type="similarity">
    <text evidence="2 13">Belongs to the OXA1/ALB3/YidC family. Type 1 subfamily.</text>
</comment>
<dbReference type="NCBIfam" id="NF002353">
    <property type="entry name" value="PRK01318.1-4"/>
    <property type="match status" value="1"/>
</dbReference>
<feature type="transmembrane region" description="Helical" evidence="13">
    <location>
        <begin position="6"/>
        <end position="26"/>
    </location>
</feature>
<dbReference type="HAMAP" id="MF_01810">
    <property type="entry name" value="YidC_type1"/>
    <property type="match status" value="1"/>
</dbReference>
<dbReference type="GO" id="GO:0032977">
    <property type="term" value="F:membrane insertase activity"/>
    <property type="evidence" value="ECO:0007669"/>
    <property type="project" value="InterPro"/>
</dbReference>
<sequence>MQSSQLQRTILWVVFSMSLLFLWDGWQRYNGKPSMFGEPPAVQADAGAQGKGATPPTQNDASIPAAPASAAGAAAVPGAAGAPAAGQPRLEPLKLRSDVLALEIDPVGGQVRRGELLKHKASEEAMTDTGNVVLLEEAPGRTYLAQSGLVGAPQGSSFPTHKSVFNVLEQGAGEGGAQQLKLVAESGGARLVRTYRLAPGAYTVDITDEVTNVGTEPMRPVLYMQLTRDGSSPPGDSKFYSTYTGPVVYTEAAKFQKVAFGDIEKGKGDHAKGAADGWAGIIQHYFVTAWIPTESATREFYTRKIDTNLYTVGATQPMAELAPGASASASTRLLIAPQDQRMLESVAPGLDLTVDYGWLTVIAKPIFWLLQWLHGIVGNWGWSIVLLTIVIKTMFFPLQAASYRSMARMKAVSPRLMQLRERYGSDRVKMNQAMMELYKEEKINPLGGCLPIVVQIPVFIALYWVLLASVEMRNAPWILWIKDLAVPDPWFILPLVMAGTMFLQVRLNPKPPDPVQAKVMMMMPIIFSVMFFFFPAGLVLYWLVNNIYSIAQQWTITRTIEKAAAAKKK</sequence>
<evidence type="ECO:0000256" key="5">
    <source>
        <dbReference type="ARBA" id="ARBA00022475"/>
    </source>
</evidence>
<feature type="transmembrane region" description="Helical" evidence="13">
    <location>
        <begin position="380"/>
        <end position="400"/>
    </location>
</feature>
<evidence type="ECO:0000256" key="6">
    <source>
        <dbReference type="ARBA" id="ARBA00022692"/>
    </source>
</evidence>
<accession>A0A7W8HKA6</accession>
<keyword evidence="4 13" id="KW-0813">Transport</keyword>
<dbReference type="GO" id="GO:0005886">
    <property type="term" value="C:plasma membrane"/>
    <property type="evidence" value="ECO:0007669"/>
    <property type="project" value="UniProtKB-SubCell"/>
</dbReference>
<reference evidence="17 18" key="1">
    <citation type="submission" date="2020-08" db="EMBL/GenBank/DDBJ databases">
        <title>Genomic Encyclopedia of Type Strains, Phase IV (KMG-IV): sequencing the most valuable type-strain genomes for metagenomic binning, comparative biology and taxonomic classification.</title>
        <authorList>
            <person name="Goeker M."/>
        </authorList>
    </citation>
    <scope>NUCLEOTIDE SEQUENCE [LARGE SCALE GENOMIC DNA]</scope>
    <source>
        <strain evidence="17 18">DSM 29781</strain>
    </source>
</reference>
<dbReference type="CDD" id="cd19961">
    <property type="entry name" value="EcYidC-like_peri"/>
    <property type="match status" value="1"/>
</dbReference>
<evidence type="ECO:0000256" key="11">
    <source>
        <dbReference type="ARBA" id="ARBA00033245"/>
    </source>
</evidence>
<comment type="caution">
    <text evidence="17">The sequence shown here is derived from an EMBL/GenBank/DDBJ whole genome shotgun (WGS) entry which is preliminary data.</text>
</comment>
<evidence type="ECO:0000256" key="12">
    <source>
        <dbReference type="ARBA" id="ARBA00033342"/>
    </source>
</evidence>
<keyword evidence="5 13" id="KW-1003">Cell membrane</keyword>
<dbReference type="GO" id="GO:0051205">
    <property type="term" value="P:protein insertion into membrane"/>
    <property type="evidence" value="ECO:0007669"/>
    <property type="project" value="TreeGrafter"/>
</dbReference>
<evidence type="ECO:0000256" key="1">
    <source>
        <dbReference type="ARBA" id="ARBA00004429"/>
    </source>
</evidence>
<protein>
    <recommendedName>
        <fullName evidence="3 13">Membrane protein insertase YidC</fullName>
    </recommendedName>
    <alternativeName>
        <fullName evidence="12 13">Foldase YidC</fullName>
    </alternativeName>
    <alternativeName>
        <fullName evidence="11 13">Membrane integrase YidC</fullName>
    </alternativeName>
    <alternativeName>
        <fullName evidence="13">Membrane protein YidC</fullName>
    </alternativeName>
</protein>
<comment type="subunit">
    <text evidence="13">Interacts with the Sec translocase complex via SecD. Specifically interacts with transmembrane segments of nascent integral membrane proteins during membrane integration.</text>
</comment>
<dbReference type="InterPro" id="IPR028055">
    <property type="entry name" value="YidC/Oxa/ALB_C"/>
</dbReference>
<evidence type="ECO:0000256" key="3">
    <source>
        <dbReference type="ARBA" id="ARBA00015325"/>
    </source>
</evidence>
<dbReference type="PANTHER" id="PTHR12428:SF65">
    <property type="entry name" value="CYTOCHROME C OXIDASE ASSEMBLY PROTEIN COX18, MITOCHONDRIAL"/>
    <property type="match status" value="1"/>
</dbReference>
<feature type="transmembrane region" description="Helical" evidence="13">
    <location>
        <begin position="519"/>
        <end position="544"/>
    </location>
</feature>
<dbReference type="InterPro" id="IPR019998">
    <property type="entry name" value="Membr_insert_YidC"/>
</dbReference>
<name>A0A7W8HKA6_9BURK</name>
<feature type="domain" description="Membrane insertase YidC/Oxa/ALB C-terminal" evidence="15">
    <location>
        <begin position="380"/>
        <end position="558"/>
    </location>
</feature>
<evidence type="ECO:0000256" key="9">
    <source>
        <dbReference type="ARBA" id="ARBA00023136"/>
    </source>
</evidence>
<feature type="region of interest" description="Disordered" evidence="14">
    <location>
        <begin position="40"/>
        <end position="68"/>
    </location>
</feature>
<dbReference type="NCBIfam" id="TIGR03592">
    <property type="entry name" value="yidC_oxa1_cterm"/>
    <property type="match status" value="1"/>
</dbReference>
<evidence type="ECO:0000256" key="4">
    <source>
        <dbReference type="ARBA" id="ARBA00022448"/>
    </source>
</evidence>
<dbReference type="PRINTS" id="PR01900">
    <property type="entry name" value="YIDCPROTEIN"/>
</dbReference>
<feature type="domain" description="Membrane insertase YidC N-terminal" evidence="16">
    <location>
        <begin position="94"/>
        <end position="369"/>
    </location>
</feature>
<dbReference type="Gene3D" id="2.70.98.90">
    <property type="match status" value="1"/>
</dbReference>
<evidence type="ECO:0000256" key="8">
    <source>
        <dbReference type="ARBA" id="ARBA00022989"/>
    </source>
</evidence>
<evidence type="ECO:0000259" key="16">
    <source>
        <dbReference type="Pfam" id="PF14849"/>
    </source>
</evidence>
<keyword evidence="10 13" id="KW-0143">Chaperone</keyword>
<dbReference type="EMBL" id="JACHGB010000005">
    <property type="protein sequence ID" value="MBB5272715.1"/>
    <property type="molecule type" value="Genomic_DNA"/>
</dbReference>
<organism evidence="17 18">
    <name type="scientific">Quisquiliibacterium transsilvanicum</name>
    <dbReference type="NCBI Taxonomy" id="1549638"/>
    <lineage>
        <taxon>Bacteria</taxon>
        <taxon>Pseudomonadati</taxon>
        <taxon>Pseudomonadota</taxon>
        <taxon>Betaproteobacteria</taxon>
        <taxon>Burkholderiales</taxon>
        <taxon>Burkholderiaceae</taxon>
        <taxon>Quisquiliibacterium</taxon>
    </lineage>
</organism>
<dbReference type="InterPro" id="IPR047196">
    <property type="entry name" value="YidC_ALB_C"/>
</dbReference>
<dbReference type="GO" id="GO:0015031">
    <property type="term" value="P:protein transport"/>
    <property type="evidence" value="ECO:0007669"/>
    <property type="project" value="UniProtKB-KW"/>
</dbReference>